<keyword evidence="6 9" id="KW-0067">ATP-binding</keyword>
<evidence type="ECO:0000256" key="3">
    <source>
        <dbReference type="ARBA" id="ARBA00022679"/>
    </source>
</evidence>
<accession>A0A432WHA9</accession>
<protein>
    <recommendedName>
        <fullName evidence="2">histidine kinase</fullName>
        <ecNumber evidence="2">2.7.13.3</ecNumber>
    </recommendedName>
</protein>
<reference evidence="9 10" key="1">
    <citation type="journal article" date="2011" name="Front. Microbiol.">
        <title>Genomic signatures of strain selection and enhancement in Bacillus atrophaeus var. globigii, a historical biowarfare simulant.</title>
        <authorList>
            <person name="Gibbons H.S."/>
            <person name="Broomall S.M."/>
            <person name="McNew L.A."/>
            <person name="Daligault H."/>
            <person name="Chapman C."/>
            <person name="Bruce D."/>
            <person name="Karavis M."/>
            <person name="Krepps M."/>
            <person name="McGregor P.A."/>
            <person name="Hong C."/>
            <person name="Park K.H."/>
            <person name="Akmal A."/>
            <person name="Feldman A."/>
            <person name="Lin J.S."/>
            <person name="Chang W.E."/>
            <person name="Higgs B.W."/>
            <person name="Demirev P."/>
            <person name="Lindquist J."/>
            <person name="Liem A."/>
            <person name="Fochler E."/>
            <person name="Read T.D."/>
            <person name="Tapia R."/>
            <person name="Johnson S."/>
            <person name="Bishop-Lilly K.A."/>
            <person name="Detter C."/>
            <person name="Han C."/>
            <person name="Sozhamannan S."/>
            <person name="Rosenzweig C.N."/>
            <person name="Skowronski E.W."/>
        </authorList>
    </citation>
    <scope>NUCLEOTIDE SEQUENCE [LARGE SCALE GENOMIC DNA]</scope>
    <source>
        <strain evidence="9 10">Y4G10-17</strain>
    </source>
</reference>
<dbReference type="GO" id="GO:0005886">
    <property type="term" value="C:plasma membrane"/>
    <property type="evidence" value="ECO:0007669"/>
    <property type="project" value="TreeGrafter"/>
</dbReference>
<evidence type="ECO:0000256" key="6">
    <source>
        <dbReference type="ARBA" id="ARBA00022840"/>
    </source>
</evidence>
<evidence type="ECO:0000256" key="2">
    <source>
        <dbReference type="ARBA" id="ARBA00012438"/>
    </source>
</evidence>
<dbReference type="PROSITE" id="PS50109">
    <property type="entry name" value="HIS_KIN"/>
    <property type="match status" value="1"/>
</dbReference>
<feature type="domain" description="Histidine kinase" evidence="8">
    <location>
        <begin position="42"/>
        <end position="259"/>
    </location>
</feature>
<dbReference type="InterPro" id="IPR050980">
    <property type="entry name" value="2C_sensor_his_kinase"/>
</dbReference>
<dbReference type="GO" id="GO:0005524">
    <property type="term" value="F:ATP binding"/>
    <property type="evidence" value="ECO:0007669"/>
    <property type="project" value="UniProtKB-KW"/>
</dbReference>
<evidence type="ECO:0000313" key="9">
    <source>
        <dbReference type="EMBL" id="RUO33111.1"/>
    </source>
</evidence>
<dbReference type="SUPFAM" id="SSF55874">
    <property type="entry name" value="ATPase domain of HSP90 chaperone/DNA topoisomerase II/histidine kinase"/>
    <property type="match status" value="1"/>
</dbReference>
<keyword evidence="5" id="KW-0418">Kinase</keyword>
<dbReference type="InterPro" id="IPR003594">
    <property type="entry name" value="HATPase_dom"/>
</dbReference>
<evidence type="ECO:0000256" key="4">
    <source>
        <dbReference type="ARBA" id="ARBA00022741"/>
    </source>
</evidence>
<feature type="region of interest" description="Disordered" evidence="7">
    <location>
        <begin position="238"/>
        <end position="259"/>
    </location>
</feature>
<keyword evidence="3" id="KW-0808">Transferase</keyword>
<comment type="catalytic activity">
    <reaction evidence="1">
        <text>ATP + protein L-histidine = ADP + protein N-phospho-L-histidine.</text>
        <dbReference type="EC" id="2.7.13.3"/>
    </reaction>
</comment>
<proteinExistence type="predicted"/>
<dbReference type="EMBL" id="PIPO01000003">
    <property type="protein sequence ID" value="RUO33111.1"/>
    <property type="molecule type" value="Genomic_DNA"/>
</dbReference>
<evidence type="ECO:0000256" key="1">
    <source>
        <dbReference type="ARBA" id="ARBA00000085"/>
    </source>
</evidence>
<gene>
    <name evidence="9" type="ORF">CWE14_07730</name>
</gene>
<dbReference type="PANTHER" id="PTHR44936:SF10">
    <property type="entry name" value="SENSOR PROTEIN RSTB"/>
    <property type="match status" value="1"/>
</dbReference>
<dbReference type="EC" id="2.7.13.3" evidence="2"/>
<dbReference type="Pfam" id="PF02518">
    <property type="entry name" value="HATPase_c"/>
    <property type="match status" value="1"/>
</dbReference>
<keyword evidence="4" id="KW-0547">Nucleotide-binding</keyword>
<evidence type="ECO:0000313" key="10">
    <source>
        <dbReference type="Proteomes" id="UP000287823"/>
    </source>
</evidence>
<dbReference type="InterPro" id="IPR036890">
    <property type="entry name" value="HATPase_C_sf"/>
</dbReference>
<evidence type="ECO:0000256" key="7">
    <source>
        <dbReference type="SAM" id="MobiDB-lite"/>
    </source>
</evidence>
<dbReference type="AlphaFoldDB" id="A0A432WHA9"/>
<evidence type="ECO:0000259" key="8">
    <source>
        <dbReference type="PROSITE" id="PS50109"/>
    </source>
</evidence>
<dbReference type="InterPro" id="IPR005467">
    <property type="entry name" value="His_kinase_dom"/>
</dbReference>
<dbReference type="GO" id="GO:0000155">
    <property type="term" value="F:phosphorelay sensor kinase activity"/>
    <property type="evidence" value="ECO:0007669"/>
    <property type="project" value="TreeGrafter"/>
</dbReference>
<dbReference type="PANTHER" id="PTHR44936">
    <property type="entry name" value="SENSOR PROTEIN CREC"/>
    <property type="match status" value="1"/>
</dbReference>
<organism evidence="9 10">
    <name type="scientific">Aliidiomarina soli</name>
    <dbReference type="NCBI Taxonomy" id="1928574"/>
    <lineage>
        <taxon>Bacteria</taxon>
        <taxon>Pseudomonadati</taxon>
        <taxon>Pseudomonadota</taxon>
        <taxon>Gammaproteobacteria</taxon>
        <taxon>Alteromonadales</taxon>
        <taxon>Idiomarinaceae</taxon>
        <taxon>Aliidiomarina</taxon>
    </lineage>
</organism>
<comment type="caution">
    <text evidence="9">The sequence shown here is derived from an EMBL/GenBank/DDBJ whole genome shotgun (WGS) entry which is preliminary data.</text>
</comment>
<name>A0A432WHA9_9GAMM</name>
<keyword evidence="10" id="KW-1185">Reference proteome</keyword>
<sequence>MDCIFLCPGRYIIRILYTLIPDAQIMLKDHNQAADFATILGAAVHDMKNSLWLLLQNINEVSEELGDTPAGRSLADIQYEAQRLNTGLIQLLSLYRNEYDALPVSLEEQFVDELFDDLVEDSRFYAQRHRVELSIDVDSGLTWFMDRTLINVLLQDVVINALRYAHQRVHLTAVVEDNQLLITVRDDGDGYPDDVLAQMASGEPDIRSGRTGLGLYFAQRIAQGHARHNVAGSIQLSNASQQDDNGMPEHGGILTLQLP</sequence>
<evidence type="ECO:0000256" key="5">
    <source>
        <dbReference type="ARBA" id="ARBA00022777"/>
    </source>
</evidence>
<dbReference type="Proteomes" id="UP000287823">
    <property type="component" value="Unassembled WGS sequence"/>
</dbReference>
<dbReference type="Gene3D" id="3.30.565.10">
    <property type="entry name" value="Histidine kinase-like ATPase, C-terminal domain"/>
    <property type="match status" value="1"/>
</dbReference>